<accession>A0A7X0Y3P7</accession>
<evidence type="ECO:0000313" key="2">
    <source>
        <dbReference type="Proteomes" id="UP000535908"/>
    </source>
</evidence>
<evidence type="ECO:0000313" key="1">
    <source>
        <dbReference type="EMBL" id="MBC1936417.1"/>
    </source>
</evidence>
<name>A0A7X0Y3P7_9LIST</name>
<evidence type="ECO:0008006" key="3">
    <source>
        <dbReference type="Google" id="ProtNLM"/>
    </source>
</evidence>
<dbReference type="EMBL" id="JAARWN010000006">
    <property type="protein sequence ID" value="MBC1936417.1"/>
    <property type="molecule type" value="Genomic_DNA"/>
</dbReference>
<dbReference type="RefSeq" id="WP_185526046.1">
    <property type="nucleotide sequence ID" value="NZ_JAARWN010000006.1"/>
</dbReference>
<sequence length="212" mass="24591">MSASETNYFDSNESYTRDGIEITAIYKKAIDDKVLSIESYAYSAWIQLEKTFLWPNYMQVKEEGLIEQTTTYEKWLQDNNYGAVAGFDTDKFEVVRQGRTTAYNKAKFVNTIQKGDFVVVSGVREPWAPFIGHAAIATTDNWILDMPGYKDGVYTQKDNNRQLQKGAWFDKYKSAWTTVYRLKTSKQVRNNIADWADWRYWSSSHGLKKIGM</sequence>
<protein>
    <recommendedName>
        <fullName evidence="3">Amidase domain-containing protein</fullName>
    </recommendedName>
</protein>
<dbReference type="AlphaFoldDB" id="A0A7X0Y3P7"/>
<gene>
    <name evidence="1" type="ORF">HCA69_08575</name>
</gene>
<dbReference type="Proteomes" id="UP000535908">
    <property type="component" value="Unassembled WGS sequence"/>
</dbReference>
<organism evidence="1 2">
    <name type="scientific">Listeria grandensis</name>
    <dbReference type="NCBI Taxonomy" id="1494963"/>
    <lineage>
        <taxon>Bacteria</taxon>
        <taxon>Bacillati</taxon>
        <taxon>Bacillota</taxon>
        <taxon>Bacilli</taxon>
        <taxon>Bacillales</taxon>
        <taxon>Listeriaceae</taxon>
        <taxon>Listeria</taxon>
    </lineage>
</organism>
<reference evidence="1 2" key="1">
    <citation type="submission" date="2020-03" db="EMBL/GenBank/DDBJ databases">
        <title>Soil Listeria distribution.</title>
        <authorList>
            <person name="Liao J."/>
            <person name="Wiedmann M."/>
        </authorList>
    </citation>
    <scope>NUCLEOTIDE SEQUENCE [LARGE SCALE GENOMIC DNA]</scope>
    <source>
        <strain evidence="1 2">FSL L7-0741</strain>
    </source>
</reference>
<comment type="caution">
    <text evidence="1">The sequence shown here is derived from an EMBL/GenBank/DDBJ whole genome shotgun (WGS) entry which is preliminary data.</text>
</comment>
<proteinExistence type="predicted"/>